<evidence type="ECO:0000313" key="2">
    <source>
        <dbReference type="Proteomes" id="UP001150581"/>
    </source>
</evidence>
<proteinExistence type="predicted"/>
<sequence length="996" mass="107385">MGDRRTSPGSGSTWFTARRGLQSGADSDDTPVNATPSTRTVATSTANSNRSAHRRSQIARWPRPIAEFLESQAFHGIQDSDRAVIIGGGDGFGADANTDYYDDADEEDSRHMDPRMFSGDYEDGNHDDMEEDADEDMEDYDEDADEIDHDDDHEHDDAVSEHDSSMSSEPENNDDGSSSSDSDVGNFNRDRPGARGIGGSARGHTATRSFEDLPSLALATSRSGSRTTSQSRASERYVNTPFLPKYLEESAFGMLNRHLFEKSDKTEGAAASGAGSGEAADGKSGLFSSSADCESEIARLAPDMFFKTLVRDTWPQYCTPVPTTSTFNGLRLGYGLDLAAQPRSAPAQQIPTPSLPPSRPAPTSVMVPLLAQTSSRSRDVFVPFGRNVSGSPEPSFTIERYAGILARGRDSHSARLAALGGGRARTASEATADTSATAQAALEEKKQTLPSEWSPVKNPLNMAVASDRVDVRYTGPGRTDGDAAMILTNNCIPMHTGVYYFEAYIKSRGQSGYIGIGLSRKHVQRSRLPGWDEGSWGYHGDDGNVFDCDGRGTPFGPGFASGDTVGCGMDFMKKRIFFTRNGVFVGYAFREIDTSKPLYPCVGMRTPGEHVVANFGRKAFVYDICHYVSEARTEALGLVQKANISCELPPANAADAAYSAQSKDPLQPRNILALRGEILGDVPLSSGSDADTNRSDATLSIVLAQLLHNEHYATARALIENAIGQRSSCKAAPDAGSQKRNERLEAVLQTLQQQDSQRATRRQVCKRIREGAIDAALGLLQDAYPAVLRNEVIVFQLRCRQFVELVRAANSDHIVASVPSDGGQLATPLGASPSHSGADDMMDVDDSHSPSLLSLSSITNAPGLMRQVRFGQLGDIDGMDQTQLVRVLLDYGRQLQADYSSSPSAVVREGLVHTFSLLAYADPAKSPVAALLDPSAREPLARLVEMAIVAAENSPRMSALECICRQTGTLLRELSAQRNGAASLLSLDRDFLRVDN</sequence>
<protein>
    <submittedName>
        <fullName evidence="1">Uncharacterized protein</fullName>
    </submittedName>
</protein>
<evidence type="ECO:0000313" key="1">
    <source>
        <dbReference type="EMBL" id="KAJ1901354.1"/>
    </source>
</evidence>
<dbReference type="Proteomes" id="UP001150581">
    <property type="component" value="Unassembled WGS sequence"/>
</dbReference>
<accession>A0ACC1IV86</accession>
<reference evidence="1" key="1">
    <citation type="submission" date="2022-07" db="EMBL/GenBank/DDBJ databases">
        <title>Phylogenomic reconstructions and comparative analyses of Kickxellomycotina fungi.</title>
        <authorList>
            <person name="Reynolds N.K."/>
            <person name="Stajich J.E."/>
            <person name="Barry K."/>
            <person name="Grigoriev I.V."/>
            <person name="Crous P."/>
            <person name="Smith M.E."/>
        </authorList>
    </citation>
    <scope>NUCLEOTIDE SEQUENCE</scope>
    <source>
        <strain evidence="1">Benny 63K</strain>
    </source>
</reference>
<organism evidence="1 2">
    <name type="scientific">Kickxella alabastrina</name>
    <dbReference type="NCBI Taxonomy" id="61397"/>
    <lineage>
        <taxon>Eukaryota</taxon>
        <taxon>Fungi</taxon>
        <taxon>Fungi incertae sedis</taxon>
        <taxon>Zoopagomycota</taxon>
        <taxon>Kickxellomycotina</taxon>
        <taxon>Kickxellomycetes</taxon>
        <taxon>Kickxellales</taxon>
        <taxon>Kickxellaceae</taxon>
        <taxon>Kickxella</taxon>
    </lineage>
</organism>
<dbReference type="EMBL" id="JANBPG010000031">
    <property type="protein sequence ID" value="KAJ1901354.1"/>
    <property type="molecule type" value="Genomic_DNA"/>
</dbReference>
<name>A0ACC1IV86_9FUNG</name>
<gene>
    <name evidence="1" type="ORF">LPJ66_000848</name>
</gene>
<comment type="caution">
    <text evidence="1">The sequence shown here is derived from an EMBL/GenBank/DDBJ whole genome shotgun (WGS) entry which is preliminary data.</text>
</comment>
<keyword evidence="2" id="KW-1185">Reference proteome</keyword>